<feature type="compositionally biased region" description="Polar residues" evidence="3">
    <location>
        <begin position="159"/>
        <end position="171"/>
    </location>
</feature>
<dbReference type="PROSITE" id="PS50263">
    <property type="entry name" value="CN_HYDROLASE"/>
    <property type="match status" value="1"/>
</dbReference>
<name>A0ABM3LIE5_BICAN</name>
<dbReference type="InterPro" id="IPR040154">
    <property type="entry name" value="Biotinidase/VNN"/>
</dbReference>
<keyword evidence="5" id="KW-1185">Reference proteome</keyword>
<dbReference type="GeneID" id="112057278"/>
<feature type="compositionally biased region" description="Polar residues" evidence="3">
    <location>
        <begin position="196"/>
        <end position="205"/>
    </location>
</feature>
<gene>
    <name evidence="6" type="primary">LOC112057278</name>
</gene>
<dbReference type="InterPro" id="IPR003010">
    <property type="entry name" value="C-N_Hydrolase"/>
</dbReference>
<keyword evidence="2" id="KW-0378">Hydrolase</keyword>
<dbReference type="PANTHER" id="PTHR10609">
    <property type="entry name" value="BIOTINIDASE-RELATED"/>
    <property type="match status" value="1"/>
</dbReference>
<dbReference type="Gene3D" id="3.60.110.10">
    <property type="entry name" value="Carbon-nitrogen hydrolase"/>
    <property type="match status" value="1"/>
</dbReference>
<evidence type="ECO:0000256" key="2">
    <source>
        <dbReference type="ARBA" id="ARBA00022801"/>
    </source>
</evidence>
<dbReference type="Pfam" id="PF00795">
    <property type="entry name" value="CN_hydrolase"/>
    <property type="match status" value="1"/>
</dbReference>
<organism evidence="5 6">
    <name type="scientific">Bicyclus anynana</name>
    <name type="common">Squinting bush brown butterfly</name>
    <dbReference type="NCBI Taxonomy" id="110368"/>
    <lineage>
        <taxon>Eukaryota</taxon>
        <taxon>Metazoa</taxon>
        <taxon>Ecdysozoa</taxon>
        <taxon>Arthropoda</taxon>
        <taxon>Hexapoda</taxon>
        <taxon>Insecta</taxon>
        <taxon>Pterygota</taxon>
        <taxon>Neoptera</taxon>
        <taxon>Endopterygota</taxon>
        <taxon>Lepidoptera</taxon>
        <taxon>Glossata</taxon>
        <taxon>Ditrysia</taxon>
        <taxon>Papilionoidea</taxon>
        <taxon>Nymphalidae</taxon>
        <taxon>Satyrinae</taxon>
        <taxon>Satyrini</taxon>
        <taxon>Mycalesina</taxon>
        <taxon>Bicyclus</taxon>
    </lineage>
</organism>
<evidence type="ECO:0000256" key="1">
    <source>
        <dbReference type="ARBA" id="ARBA00008225"/>
    </source>
</evidence>
<dbReference type="RefSeq" id="XP_052738828.1">
    <property type="nucleotide sequence ID" value="XM_052882868.1"/>
</dbReference>
<feature type="region of interest" description="Disordered" evidence="3">
    <location>
        <begin position="136"/>
        <end position="206"/>
    </location>
</feature>
<dbReference type="InterPro" id="IPR036526">
    <property type="entry name" value="C-N_Hydrolase_sf"/>
</dbReference>
<evidence type="ECO:0000256" key="3">
    <source>
        <dbReference type="SAM" id="MobiDB-lite"/>
    </source>
</evidence>
<evidence type="ECO:0000313" key="5">
    <source>
        <dbReference type="Proteomes" id="UP001652582"/>
    </source>
</evidence>
<dbReference type="InterPro" id="IPR043957">
    <property type="entry name" value="Vanin_C"/>
</dbReference>
<sequence length="712" mass="78808">MAIYKYRAAAYSGVRSYSGAATGAVKLCSVIACTNDTLESCGQRFSQYSTKSAAVFKEMTINVYVLKPSTDTATSAMNVVYFPVSLDTGLMPLKPDFYEFSELEVPSATLYSYYGYSLKNYDGELYSFAVWGREYTTEEESTTTSTTTTTTTTTPEPDVTQNPTTESPVTQDTTTKDPVTEDPTVVDPTTEDPDGGSSNKSTPNDRNYVGAVVEYLENTNSSINLQNYVQLIQDAAVQSADIIVFPELTLTLPNYVEVPVNGLLKDYPTPALHPELYNEFLVAISSAALENDIYVVINVEELLDCSNGAVDGETCPEEKAYVFNTNVVFNRTGAVINRYRKINLFGETTRTPPFTPELGMFETDFGVTFGHCTCFDLLFQVPAIQLVQKYNITDIVSPIRWYSEMPFLSAASVQQAYASVMDVNLLAAGANDVDKGRSGSGIYSGRNGALLSVMTGIPTTQLLVARIPKIPGRVIGAIQGPIYNDPTDQDGLHHTTDLSIPFHKTRLLRPDTEYEFTLFDRDVVCNFNLKFTNRNGTKNYRYRAAAFSGVRTYNGFASGGSRLCAIYACTNNTIESCGQRFPEYSPNSTVIFENLEITAFVPIPQTDNNLSAKKAVYFPVSLDTSLMPVRPNDYVFFEEVREILDSYTVYMFSLRKLNTELYTFGMWGREYTTDGQEPTNNGNTDDSAPDSSDVHRLHVTLIILLALSVFAF</sequence>
<dbReference type="Proteomes" id="UP001652582">
    <property type="component" value="Chromosome 8"/>
</dbReference>
<feature type="compositionally biased region" description="Low complexity" evidence="3">
    <location>
        <begin position="142"/>
        <end position="154"/>
    </location>
</feature>
<accession>A0ABM3LIE5</accession>
<dbReference type="SUPFAM" id="SSF56317">
    <property type="entry name" value="Carbon-nitrogen hydrolase"/>
    <property type="match status" value="1"/>
</dbReference>
<proteinExistence type="inferred from homology"/>
<feature type="domain" description="CN hydrolase" evidence="4">
    <location>
        <begin position="208"/>
        <end position="469"/>
    </location>
</feature>
<dbReference type="PANTHER" id="PTHR10609:SF14">
    <property type="entry name" value="BIOTINIDASE"/>
    <property type="match status" value="1"/>
</dbReference>
<dbReference type="Pfam" id="PF19018">
    <property type="entry name" value="Vanin_C"/>
    <property type="match status" value="2"/>
</dbReference>
<protein>
    <submittedName>
        <fullName evidence="6">Vanin-like protein 1</fullName>
    </submittedName>
</protein>
<evidence type="ECO:0000259" key="4">
    <source>
        <dbReference type="PROSITE" id="PS50263"/>
    </source>
</evidence>
<evidence type="ECO:0000313" key="6">
    <source>
        <dbReference type="RefSeq" id="XP_052738828.1"/>
    </source>
</evidence>
<comment type="similarity">
    <text evidence="1">Belongs to the carbon-nitrogen hydrolase superfamily. BTD/VNN family.</text>
</comment>
<reference evidence="6" key="1">
    <citation type="submission" date="2025-08" db="UniProtKB">
        <authorList>
            <consortium name="RefSeq"/>
        </authorList>
    </citation>
    <scope>IDENTIFICATION</scope>
</reference>